<feature type="compositionally biased region" description="Basic and acidic residues" evidence="1">
    <location>
        <begin position="101"/>
        <end position="117"/>
    </location>
</feature>
<feature type="compositionally biased region" description="Basic and acidic residues" evidence="1">
    <location>
        <begin position="187"/>
        <end position="210"/>
    </location>
</feature>
<proteinExistence type="predicted"/>
<feature type="region of interest" description="Disordered" evidence="1">
    <location>
        <begin position="179"/>
        <end position="263"/>
    </location>
</feature>
<comment type="caution">
    <text evidence="3">The sequence shown here is derived from an EMBL/GenBank/DDBJ whole genome shotgun (WGS) entry which is preliminary data.</text>
</comment>
<evidence type="ECO:0000256" key="1">
    <source>
        <dbReference type="SAM" id="MobiDB-lite"/>
    </source>
</evidence>
<reference evidence="3 4" key="1">
    <citation type="submission" date="2015-04" db="EMBL/GenBank/DDBJ databases">
        <title>Lasius niger genome sequencing.</title>
        <authorList>
            <person name="Konorov E.A."/>
            <person name="Nikitin M.A."/>
            <person name="Kirill M.V."/>
            <person name="Chang P."/>
        </authorList>
    </citation>
    <scope>NUCLEOTIDE SEQUENCE [LARGE SCALE GENOMIC DNA]</scope>
    <source>
        <tissue evidence="3">Whole</tissue>
    </source>
</reference>
<protein>
    <submittedName>
        <fullName evidence="3">Isoform c</fullName>
    </submittedName>
</protein>
<dbReference type="OrthoDB" id="8069644at2759"/>
<feature type="domain" description="DUF4780" evidence="2">
    <location>
        <begin position="276"/>
        <end position="455"/>
    </location>
</feature>
<evidence type="ECO:0000313" key="3">
    <source>
        <dbReference type="EMBL" id="KMQ87435.1"/>
    </source>
</evidence>
<feature type="compositionally biased region" description="Basic and acidic residues" evidence="1">
    <location>
        <begin position="220"/>
        <end position="263"/>
    </location>
</feature>
<dbReference type="AlphaFoldDB" id="A0A0J7N418"/>
<sequence length="495" mass="55015">MKRQENENKTASLGGGGANNTTSSRDLLGGGGSRSNATSLSRETLEGGVTGSNATSSQVIRVYPSISEEDDLLKSDGEVKLTPTSGSSKDLGSKGRHSTPKPKDEEASSKVRVDEPSKGSGGRHGWKKMSAGNIRREDLRNARFYLRRHDESIANERALSSKDKDHYEWAIKTLKKYETLDEGESSSSKKRDRSMDLSGRGDEKKFRVGEKSSGSRYASSRHEEDKRKQRLKESSREAKPGKAEGKPSAKSKETDRRGRLDKVKHLDNVPLNEILKQDLKVCMVDKSAVDLRIDGDNYSRVERAVFDALVKWVEMHPSSPAPVFSSNERFRGYRVITCDSLSSVEFLREAVSKLPNLWKDAQLTVMLLREIPALPKAFINIPLSVDDKQVGVEFGSQALSVLRAQNPSVPIINWKLLRVGKIQRRVVLLTFAIDRESLTALSDKGHKVSFCMGERKVVTSKGGLNTEECEKEESILEEMMEKAQIDDPLGDDPHI</sequence>
<name>A0A0J7N418_LASNI</name>
<evidence type="ECO:0000313" key="4">
    <source>
        <dbReference type="Proteomes" id="UP000036403"/>
    </source>
</evidence>
<dbReference type="STRING" id="67767.A0A0J7N418"/>
<feature type="region of interest" description="Disordered" evidence="1">
    <location>
        <begin position="1"/>
        <end position="139"/>
    </location>
</feature>
<keyword evidence="4" id="KW-1185">Reference proteome</keyword>
<dbReference type="InterPro" id="IPR031961">
    <property type="entry name" value="DUF4780"/>
</dbReference>
<evidence type="ECO:0000259" key="2">
    <source>
        <dbReference type="Pfam" id="PF16012"/>
    </source>
</evidence>
<organism evidence="3 4">
    <name type="scientific">Lasius niger</name>
    <name type="common">Black garden ant</name>
    <dbReference type="NCBI Taxonomy" id="67767"/>
    <lineage>
        <taxon>Eukaryota</taxon>
        <taxon>Metazoa</taxon>
        <taxon>Ecdysozoa</taxon>
        <taxon>Arthropoda</taxon>
        <taxon>Hexapoda</taxon>
        <taxon>Insecta</taxon>
        <taxon>Pterygota</taxon>
        <taxon>Neoptera</taxon>
        <taxon>Endopterygota</taxon>
        <taxon>Hymenoptera</taxon>
        <taxon>Apocrita</taxon>
        <taxon>Aculeata</taxon>
        <taxon>Formicoidea</taxon>
        <taxon>Formicidae</taxon>
        <taxon>Formicinae</taxon>
        <taxon>Lasius</taxon>
        <taxon>Lasius</taxon>
    </lineage>
</organism>
<gene>
    <name evidence="3" type="ORF">RF55_13284</name>
</gene>
<accession>A0A0J7N418</accession>
<dbReference type="Pfam" id="PF16012">
    <property type="entry name" value="DUF4780"/>
    <property type="match status" value="1"/>
</dbReference>
<dbReference type="Proteomes" id="UP000036403">
    <property type="component" value="Unassembled WGS sequence"/>
</dbReference>
<dbReference type="PaxDb" id="67767-A0A0J7N418"/>
<dbReference type="EMBL" id="LBMM01010475">
    <property type="protein sequence ID" value="KMQ87435.1"/>
    <property type="molecule type" value="Genomic_DNA"/>
</dbReference>